<evidence type="ECO:0000256" key="11">
    <source>
        <dbReference type="SAM" id="Phobius"/>
    </source>
</evidence>
<feature type="transmembrane region" description="Helical" evidence="11">
    <location>
        <begin position="81"/>
        <end position="105"/>
    </location>
</feature>
<keyword evidence="6 11" id="KW-1133">Transmembrane helix</keyword>
<dbReference type="PROSITE" id="PS50929">
    <property type="entry name" value="ABC_TM1F"/>
    <property type="match status" value="1"/>
</dbReference>
<reference evidence="14" key="2">
    <citation type="submission" date="2021-04" db="EMBL/GenBank/DDBJ databases">
        <authorList>
            <person name="Gilroy R."/>
        </authorList>
    </citation>
    <scope>NUCLEOTIDE SEQUENCE</scope>
    <source>
        <strain evidence="14">ChiGjej4B4-7305</strain>
    </source>
</reference>
<evidence type="ECO:0000313" key="15">
    <source>
        <dbReference type="Proteomes" id="UP000824037"/>
    </source>
</evidence>
<evidence type="ECO:0000256" key="6">
    <source>
        <dbReference type="ARBA" id="ARBA00022989"/>
    </source>
</evidence>
<dbReference type="Proteomes" id="UP000824037">
    <property type="component" value="Unassembled WGS sequence"/>
</dbReference>
<dbReference type="SUPFAM" id="SSF52540">
    <property type="entry name" value="P-loop containing nucleoside triphosphate hydrolases"/>
    <property type="match status" value="1"/>
</dbReference>
<name>A0A9D2EHC9_9MICO</name>
<dbReference type="GO" id="GO:0005524">
    <property type="term" value="F:ATP binding"/>
    <property type="evidence" value="ECO:0007669"/>
    <property type="project" value="UniProtKB-KW"/>
</dbReference>
<dbReference type="InterPro" id="IPR036640">
    <property type="entry name" value="ABC1_TM_sf"/>
</dbReference>
<dbReference type="AlphaFoldDB" id="A0A9D2EHC9"/>
<evidence type="ECO:0000313" key="14">
    <source>
        <dbReference type="EMBL" id="HIZ37426.1"/>
    </source>
</evidence>
<comment type="similarity">
    <text evidence="9">Belongs to the ABC transporter superfamily. Lipid exporter (TC 3.A.1.106) family.</text>
</comment>
<dbReference type="InterPro" id="IPR017871">
    <property type="entry name" value="ABC_transporter-like_CS"/>
</dbReference>
<dbReference type="InterPro" id="IPR003439">
    <property type="entry name" value="ABC_transporter-like_ATP-bd"/>
</dbReference>
<evidence type="ECO:0000256" key="5">
    <source>
        <dbReference type="ARBA" id="ARBA00022840"/>
    </source>
</evidence>
<comment type="subcellular location">
    <subcellularLocation>
        <location evidence="1">Cell membrane</location>
        <topology evidence="1">Multi-pass membrane protein</topology>
    </subcellularLocation>
</comment>
<gene>
    <name evidence="14" type="ORF">H9815_16745</name>
</gene>
<protein>
    <recommendedName>
        <fullName evidence="10">Fatty acid ABC transporter ATP-binding/permease protein</fullName>
    </recommendedName>
</protein>
<dbReference type="Gene3D" id="1.20.1560.10">
    <property type="entry name" value="ABC transporter type 1, transmembrane domain"/>
    <property type="match status" value="1"/>
</dbReference>
<evidence type="ECO:0000256" key="4">
    <source>
        <dbReference type="ARBA" id="ARBA00022741"/>
    </source>
</evidence>
<evidence type="ECO:0000256" key="9">
    <source>
        <dbReference type="ARBA" id="ARBA00061644"/>
    </source>
</evidence>
<dbReference type="GO" id="GO:0015421">
    <property type="term" value="F:ABC-type oligopeptide transporter activity"/>
    <property type="evidence" value="ECO:0007669"/>
    <property type="project" value="TreeGrafter"/>
</dbReference>
<dbReference type="PANTHER" id="PTHR43394:SF1">
    <property type="entry name" value="ATP-BINDING CASSETTE SUB-FAMILY B MEMBER 10, MITOCHONDRIAL"/>
    <property type="match status" value="1"/>
</dbReference>
<dbReference type="Pfam" id="PF00664">
    <property type="entry name" value="ABC_membrane"/>
    <property type="match status" value="1"/>
</dbReference>
<sequence length="606" mass="64754">MSEGRVPVRPDSTTRIDPRDTAQLAAHPVSGRRVLALFRPHAGSLALVLALIVATSLVGLANPFLTQRAIDDALAHQDLQLLVILVALMIAATVGTTVLGVLQTWRSTVVGQRVMHGLRTRVFAHLQRQPLAFFTRTRGGEVQSRLTNDISAMQSVVTNAATSVASNVTTAVGTIVAMLALSWQLSLFSLIVLPPAIWLTRTVARMRREITAQRQQTMAGLHSQIEESLSVSGAMLGKTLGATAYLTDRFTDSSRQLLGLEVRSQLAGRWLMATMSIAVGVIPALLYLAAGLPFGEHISIGTLVAFVALQAGLFRPLMGVLNVGVQVVSSMALFSRIFEFLDLPVPIDDPADPVRLDPGSSTGHLRLDAVSFRYPGAERDAVHQLTLDVPAGSSVALVGESGAGKSTVAALLARLHDVDSGSITIDGVDLRDLRLENVAALVGVVSQETYLLHDTIGENLRYARPDATDAQIERAARDAQIHELITTLPDGYDTMVGARGYRFSGGEKQRIALARTLLRDPPLLVLDEATSALDNDTERAVQAALEVVSRGRTTVTIAHRLSTVRDADRIVVLEAGKVLEQGSHEELIASGGRYAALAAREPAAVG</sequence>
<evidence type="ECO:0000259" key="13">
    <source>
        <dbReference type="PROSITE" id="PS50929"/>
    </source>
</evidence>
<organism evidence="14 15">
    <name type="scientific">Candidatus Ruania gallistercoris</name>
    <dbReference type="NCBI Taxonomy" id="2838746"/>
    <lineage>
        <taxon>Bacteria</taxon>
        <taxon>Bacillati</taxon>
        <taxon>Actinomycetota</taxon>
        <taxon>Actinomycetes</taxon>
        <taxon>Micrococcales</taxon>
        <taxon>Ruaniaceae</taxon>
        <taxon>Ruania</taxon>
    </lineage>
</organism>
<comment type="caution">
    <text evidence="14">The sequence shown here is derived from an EMBL/GenBank/DDBJ whole genome shotgun (WGS) entry which is preliminary data.</text>
</comment>
<dbReference type="Gene3D" id="3.40.50.300">
    <property type="entry name" value="P-loop containing nucleotide triphosphate hydrolases"/>
    <property type="match status" value="1"/>
</dbReference>
<dbReference type="SMART" id="SM00382">
    <property type="entry name" value="AAA"/>
    <property type="match status" value="1"/>
</dbReference>
<dbReference type="InterPro" id="IPR039421">
    <property type="entry name" value="Type_1_exporter"/>
</dbReference>
<dbReference type="EMBL" id="DXBY01000286">
    <property type="protein sequence ID" value="HIZ37426.1"/>
    <property type="molecule type" value="Genomic_DNA"/>
</dbReference>
<proteinExistence type="inferred from homology"/>
<feature type="transmembrane region" description="Helical" evidence="11">
    <location>
        <begin position="270"/>
        <end position="288"/>
    </location>
</feature>
<evidence type="ECO:0000256" key="8">
    <source>
        <dbReference type="ARBA" id="ARBA00055053"/>
    </source>
</evidence>
<feature type="domain" description="ABC transporter" evidence="12">
    <location>
        <begin position="365"/>
        <end position="600"/>
    </location>
</feature>
<dbReference type="PROSITE" id="PS50893">
    <property type="entry name" value="ABC_TRANSPORTER_2"/>
    <property type="match status" value="1"/>
</dbReference>
<accession>A0A9D2EHC9</accession>
<dbReference type="PANTHER" id="PTHR43394">
    <property type="entry name" value="ATP-DEPENDENT PERMEASE MDL1, MITOCHONDRIAL"/>
    <property type="match status" value="1"/>
</dbReference>
<feature type="domain" description="ABC transmembrane type-1" evidence="13">
    <location>
        <begin position="46"/>
        <end position="329"/>
    </location>
</feature>
<dbReference type="InterPro" id="IPR003593">
    <property type="entry name" value="AAA+_ATPase"/>
</dbReference>
<dbReference type="InterPro" id="IPR027417">
    <property type="entry name" value="P-loop_NTPase"/>
</dbReference>
<keyword evidence="3 11" id="KW-0812">Transmembrane</keyword>
<feature type="transmembrane region" description="Helical" evidence="11">
    <location>
        <begin position="175"/>
        <end position="199"/>
    </location>
</feature>
<dbReference type="InterPro" id="IPR011527">
    <property type="entry name" value="ABC1_TM_dom"/>
</dbReference>
<dbReference type="SUPFAM" id="SSF90123">
    <property type="entry name" value="ABC transporter transmembrane region"/>
    <property type="match status" value="1"/>
</dbReference>
<evidence type="ECO:0000256" key="3">
    <source>
        <dbReference type="ARBA" id="ARBA00022692"/>
    </source>
</evidence>
<dbReference type="CDD" id="cd18550">
    <property type="entry name" value="ABC_6TM_exporter_like"/>
    <property type="match status" value="1"/>
</dbReference>
<keyword evidence="7 11" id="KW-0472">Membrane</keyword>
<evidence type="ECO:0000256" key="2">
    <source>
        <dbReference type="ARBA" id="ARBA00022448"/>
    </source>
</evidence>
<evidence type="ECO:0000256" key="7">
    <source>
        <dbReference type="ARBA" id="ARBA00023136"/>
    </source>
</evidence>
<keyword evidence="4" id="KW-0547">Nucleotide-binding</keyword>
<evidence type="ECO:0000256" key="10">
    <source>
        <dbReference type="ARBA" id="ARBA00071747"/>
    </source>
</evidence>
<evidence type="ECO:0000259" key="12">
    <source>
        <dbReference type="PROSITE" id="PS50893"/>
    </source>
</evidence>
<reference evidence="14" key="1">
    <citation type="journal article" date="2021" name="PeerJ">
        <title>Extensive microbial diversity within the chicken gut microbiome revealed by metagenomics and culture.</title>
        <authorList>
            <person name="Gilroy R."/>
            <person name="Ravi A."/>
            <person name="Getino M."/>
            <person name="Pursley I."/>
            <person name="Horton D.L."/>
            <person name="Alikhan N.F."/>
            <person name="Baker D."/>
            <person name="Gharbi K."/>
            <person name="Hall N."/>
            <person name="Watson M."/>
            <person name="Adriaenssens E.M."/>
            <person name="Foster-Nyarko E."/>
            <person name="Jarju S."/>
            <person name="Secka A."/>
            <person name="Antonio M."/>
            <person name="Oren A."/>
            <person name="Chaudhuri R.R."/>
            <person name="La Ragione R."/>
            <person name="Hildebrand F."/>
            <person name="Pallen M.J."/>
        </authorList>
    </citation>
    <scope>NUCLEOTIDE SEQUENCE</scope>
    <source>
        <strain evidence="14">ChiGjej4B4-7305</strain>
    </source>
</reference>
<evidence type="ECO:0000256" key="1">
    <source>
        <dbReference type="ARBA" id="ARBA00004651"/>
    </source>
</evidence>
<dbReference type="GO" id="GO:0005886">
    <property type="term" value="C:plasma membrane"/>
    <property type="evidence" value="ECO:0007669"/>
    <property type="project" value="UniProtKB-SubCell"/>
</dbReference>
<dbReference type="Pfam" id="PF00005">
    <property type="entry name" value="ABC_tran"/>
    <property type="match status" value="1"/>
</dbReference>
<comment type="function">
    <text evidence="8">ABC transporter involved in fatty acid import. Transmembrane domains (TMD) form a pore in the membrane and the ATP-binding domain (NBD) is responsible for energy generation.</text>
</comment>
<dbReference type="FunFam" id="3.40.50.300:FF:000287">
    <property type="entry name" value="Multidrug ABC transporter ATP-binding protein"/>
    <property type="match status" value="1"/>
</dbReference>
<keyword evidence="5 14" id="KW-0067">ATP-binding</keyword>
<feature type="transmembrane region" description="Helical" evidence="11">
    <location>
        <begin position="42"/>
        <end position="61"/>
    </location>
</feature>
<dbReference type="PROSITE" id="PS00211">
    <property type="entry name" value="ABC_TRANSPORTER_1"/>
    <property type="match status" value="1"/>
</dbReference>
<keyword evidence="2" id="KW-0813">Transport</keyword>
<dbReference type="GO" id="GO:0016887">
    <property type="term" value="F:ATP hydrolysis activity"/>
    <property type="evidence" value="ECO:0007669"/>
    <property type="project" value="InterPro"/>
</dbReference>